<sequence>MHSAVTTQFDQHGTQKQSSQDF</sequence>
<accession>A0A0E9TL78</accession>
<protein>
    <submittedName>
        <fullName evidence="2">Uncharacterized protein</fullName>
    </submittedName>
</protein>
<organism evidence="2">
    <name type="scientific">Anguilla anguilla</name>
    <name type="common">European freshwater eel</name>
    <name type="synonym">Muraena anguilla</name>
    <dbReference type="NCBI Taxonomy" id="7936"/>
    <lineage>
        <taxon>Eukaryota</taxon>
        <taxon>Metazoa</taxon>
        <taxon>Chordata</taxon>
        <taxon>Craniata</taxon>
        <taxon>Vertebrata</taxon>
        <taxon>Euteleostomi</taxon>
        <taxon>Actinopterygii</taxon>
        <taxon>Neopterygii</taxon>
        <taxon>Teleostei</taxon>
        <taxon>Anguilliformes</taxon>
        <taxon>Anguillidae</taxon>
        <taxon>Anguilla</taxon>
    </lineage>
</organism>
<reference evidence="2" key="1">
    <citation type="submission" date="2014-11" db="EMBL/GenBank/DDBJ databases">
        <authorList>
            <person name="Amaro Gonzalez C."/>
        </authorList>
    </citation>
    <scope>NUCLEOTIDE SEQUENCE</scope>
</reference>
<reference evidence="2" key="2">
    <citation type="journal article" date="2015" name="Fish Shellfish Immunol.">
        <title>Early steps in the European eel (Anguilla anguilla)-Vibrio vulnificus interaction in the gills: Role of the RtxA13 toxin.</title>
        <authorList>
            <person name="Callol A."/>
            <person name="Pajuelo D."/>
            <person name="Ebbesson L."/>
            <person name="Teles M."/>
            <person name="MacKenzie S."/>
            <person name="Amaro C."/>
        </authorList>
    </citation>
    <scope>NUCLEOTIDE SEQUENCE</scope>
</reference>
<evidence type="ECO:0000256" key="1">
    <source>
        <dbReference type="SAM" id="MobiDB-lite"/>
    </source>
</evidence>
<evidence type="ECO:0000313" key="2">
    <source>
        <dbReference type="EMBL" id="JAH53620.1"/>
    </source>
</evidence>
<name>A0A0E9TL78_ANGAN</name>
<feature type="region of interest" description="Disordered" evidence="1">
    <location>
        <begin position="1"/>
        <end position="22"/>
    </location>
</feature>
<dbReference type="EMBL" id="GBXM01054957">
    <property type="protein sequence ID" value="JAH53620.1"/>
    <property type="molecule type" value="Transcribed_RNA"/>
</dbReference>
<proteinExistence type="predicted"/>
<dbReference type="AlphaFoldDB" id="A0A0E9TL78"/>